<evidence type="ECO:0000256" key="1">
    <source>
        <dbReference type="SAM" id="MobiDB-lite"/>
    </source>
</evidence>
<sequence>MSRATSPSPAKSATGGCARCARLSRSRATIEIEHEPGAETQWDWVELPTPWGDELHLLQGRLPFSGQTRGVFAESEDEAHLVEAIDGVLRRLGGTARRWRIDRMATAVEPKTGRLQPAFAAVARYYGAPSAGSEPPWSAARPRPNPSPCRHSAAGDHDAQRPATGHSRPPGRRRRGSVRRPDHQAALENVVLGNFTSARPCPRKVIRPPSPEALAAAARLRDHADREVVVDLDRVSFETRDSLQFVYLVAAEHVQYPPWIFAT</sequence>
<name>A0A934KCD3_9BACT</name>
<feature type="region of interest" description="Disordered" evidence="1">
    <location>
        <begin position="130"/>
        <end position="183"/>
    </location>
</feature>
<reference evidence="2" key="1">
    <citation type="submission" date="2020-10" db="EMBL/GenBank/DDBJ databases">
        <title>Ca. Dormibacterota MAGs.</title>
        <authorList>
            <person name="Montgomery K."/>
        </authorList>
    </citation>
    <scope>NUCLEOTIDE SEQUENCE [LARGE SCALE GENOMIC DNA]</scope>
    <source>
        <strain evidence="2">SC8812_S17_10</strain>
    </source>
</reference>
<proteinExistence type="predicted"/>
<evidence type="ECO:0000313" key="2">
    <source>
        <dbReference type="EMBL" id="MBJ7600478.1"/>
    </source>
</evidence>
<evidence type="ECO:0000313" key="3">
    <source>
        <dbReference type="Proteomes" id="UP000612893"/>
    </source>
</evidence>
<accession>A0A934KCD3</accession>
<organism evidence="2 3">
    <name type="scientific">Candidatus Nephthysia bennettiae</name>
    <dbReference type="NCBI Taxonomy" id="3127016"/>
    <lineage>
        <taxon>Bacteria</taxon>
        <taxon>Bacillati</taxon>
        <taxon>Candidatus Dormiibacterota</taxon>
        <taxon>Candidatus Dormibacteria</taxon>
        <taxon>Candidatus Dormibacterales</taxon>
        <taxon>Candidatus Dormibacteraceae</taxon>
        <taxon>Candidatus Nephthysia</taxon>
    </lineage>
</organism>
<protein>
    <submittedName>
        <fullName evidence="2">Uncharacterized protein</fullName>
    </submittedName>
</protein>
<dbReference type="AlphaFoldDB" id="A0A934KCD3"/>
<keyword evidence="3" id="KW-1185">Reference proteome</keyword>
<dbReference type="RefSeq" id="WP_338204327.1">
    <property type="nucleotide sequence ID" value="NZ_JAEKNR010000209.1"/>
</dbReference>
<feature type="compositionally biased region" description="Basic residues" evidence="1">
    <location>
        <begin position="169"/>
        <end position="178"/>
    </location>
</feature>
<gene>
    <name evidence="2" type="ORF">JF922_20710</name>
</gene>
<dbReference type="EMBL" id="JAEKNR010000209">
    <property type="protein sequence ID" value="MBJ7600478.1"/>
    <property type="molecule type" value="Genomic_DNA"/>
</dbReference>
<comment type="caution">
    <text evidence="2">The sequence shown here is derived from an EMBL/GenBank/DDBJ whole genome shotgun (WGS) entry which is preliminary data.</text>
</comment>
<dbReference type="Proteomes" id="UP000612893">
    <property type="component" value="Unassembled WGS sequence"/>
</dbReference>